<evidence type="ECO:0000313" key="3">
    <source>
        <dbReference type="Proteomes" id="UP000030764"/>
    </source>
</evidence>
<sequence>MKDKVSAEFFQHFWSLVRCKWSSVIMKEKRCFTISELWPETLQTLEHNGQFMTIDVCCDRLSKF</sequence>
<dbReference type="EMBL" id="KL367491">
    <property type="protein sequence ID" value="KFD69949.1"/>
    <property type="molecule type" value="Genomic_DNA"/>
</dbReference>
<evidence type="ECO:0000313" key="2">
    <source>
        <dbReference type="EMBL" id="KFD69949.1"/>
    </source>
</evidence>
<dbReference type="AlphaFoldDB" id="A0A085NKF3"/>
<dbReference type="Proteomes" id="UP000030764">
    <property type="component" value="Unassembled WGS sequence"/>
</dbReference>
<keyword evidence="3" id="KW-1185">Reference proteome</keyword>
<evidence type="ECO:0000313" key="1">
    <source>
        <dbReference type="EMBL" id="KFD52366.1"/>
    </source>
</evidence>
<name>A0A085NKF3_9BILA</name>
<reference evidence="2 3" key="1">
    <citation type="journal article" date="2014" name="Nat. Genet.">
        <title>Genome and transcriptome of the porcine whipworm Trichuris suis.</title>
        <authorList>
            <person name="Jex A.R."/>
            <person name="Nejsum P."/>
            <person name="Schwarz E.M."/>
            <person name="Hu L."/>
            <person name="Young N.D."/>
            <person name="Hall R.S."/>
            <person name="Korhonen P.K."/>
            <person name="Liao S."/>
            <person name="Thamsborg S."/>
            <person name="Xia J."/>
            <person name="Xu P."/>
            <person name="Wang S."/>
            <person name="Scheerlinck J.P."/>
            <person name="Hofmann A."/>
            <person name="Sternberg P.W."/>
            <person name="Wang J."/>
            <person name="Gasser R.B."/>
        </authorList>
    </citation>
    <scope>NUCLEOTIDE SEQUENCE [LARGE SCALE GENOMIC DNA]</scope>
    <source>
        <strain evidence="2">DCEP-RM93F</strain>
        <strain evidence="1">DCEP-RM93M</strain>
    </source>
</reference>
<protein>
    <submittedName>
        <fullName evidence="2">Uncharacterized protein</fullName>
    </submittedName>
</protein>
<dbReference type="EMBL" id="KL363228">
    <property type="protein sequence ID" value="KFD52366.1"/>
    <property type="molecule type" value="Genomic_DNA"/>
</dbReference>
<organism evidence="2">
    <name type="scientific">Trichuris suis</name>
    <name type="common">pig whipworm</name>
    <dbReference type="NCBI Taxonomy" id="68888"/>
    <lineage>
        <taxon>Eukaryota</taxon>
        <taxon>Metazoa</taxon>
        <taxon>Ecdysozoa</taxon>
        <taxon>Nematoda</taxon>
        <taxon>Enoplea</taxon>
        <taxon>Dorylaimia</taxon>
        <taxon>Trichinellida</taxon>
        <taxon>Trichuridae</taxon>
        <taxon>Trichuris</taxon>
    </lineage>
</organism>
<accession>A0A085NKF3</accession>
<proteinExistence type="predicted"/>
<dbReference type="Proteomes" id="UP000030758">
    <property type="component" value="Unassembled WGS sequence"/>
</dbReference>
<gene>
    <name evidence="1" type="ORF">M513_06747</name>
    <name evidence="2" type="ORF">M514_06747</name>
</gene>